<dbReference type="FunFam" id="3.20.20.450:FF:000001">
    <property type="entry name" value="Cyclic di-GMP phosphodiesterase yahA"/>
    <property type="match status" value="1"/>
</dbReference>
<dbReference type="GO" id="GO:0071111">
    <property type="term" value="F:cyclic-guanylate-specific phosphodiesterase activity"/>
    <property type="evidence" value="ECO:0007669"/>
    <property type="project" value="UniProtKB-EC"/>
</dbReference>
<proteinExistence type="predicted"/>
<dbReference type="PROSITE" id="PS50887">
    <property type="entry name" value="GGDEF"/>
    <property type="match status" value="1"/>
</dbReference>
<dbReference type="SMART" id="SM00091">
    <property type="entry name" value="PAS"/>
    <property type="match status" value="2"/>
</dbReference>
<feature type="domain" description="GGDEF" evidence="9">
    <location>
        <begin position="485"/>
        <end position="623"/>
    </location>
</feature>
<dbReference type="Pfam" id="PF13188">
    <property type="entry name" value="PAS_8"/>
    <property type="match status" value="1"/>
</dbReference>
<organism evidence="10 11">
    <name type="scientific">Thiorhodovibrio frisius</name>
    <dbReference type="NCBI Taxonomy" id="631362"/>
    <lineage>
        <taxon>Bacteria</taxon>
        <taxon>Pseudomonadati</taxon>
        <taxon>Pseudomonadota</taxon>
        <taxon>Gammaproteobacteria</taxon>
        <taxon>Chromatiales</taxon>
        <taxon>Chromatiaceae</taxon>
        <taxon>Thiorhodovibrio</taxon>
    </lineage>
</organism>
<evidence type="ECO:0000256" key="4">
    <source>
        <dbReference type="ARBA" id="ARBA00051114"/>
    </source>
</evidence>
<dbReference type="InterPro" id="IPR000700">
    <property type="entry name" value="PAS-assoc_C"/>
</dbReference>
<sequence>MQAEANPTANLEALEYYRSQCDELGARVMRLQDDLTLARQDAQRNRTLAFVIQQMHEFAQHLGDKSADADRLGEQLLMLLVERLRIDVAALLRLQDETHRYQIKLGVGIRPGILLPVMDVPRATGSRLLTDDPVLQQTGLDTALWAESPPSPWILLLGTRRKTAARRQGLDQADGVIAEAAIKIYDGLLGRQAALLALRDSEANYRSLFEGAQDPILVMDLRAEKILDANHRGIDLFGCSFDQLPRQAPLTWLIPADPQHWKPVWKQALKGQAQRIETQIRTSRGHNIWTEINIKRINARAPVLLVVVRDISARRQAEEELSRLQERLDLALEGAEVGLYDVNLTTGEIVYDDRYVRILGGDRQRIPKTVDEWRQGIHPEDIPTVQRFADEVLAGNRDKVELEYRFRHQSGQWIWLLDRGKGFDFDPSGQPRRAAGTCVDITERKRSEASIHRLAYYDPLTDLPNRRLFLDRLVNAQATAQRSGHIGAVLFLDLDRFKQVNDARGHEFGDHLLLDVTSRLHELLRAEDTIARLGGDEFVILLAQLTQTTEEASRFAHLVAEKIRQALAAPYRLMDTDISSSVSIGITLFRGNEVTVHDILREADTALYRAKEHGRNCVRFFEVSMQQAAEVRFSLEGELRQATKDNGLQLYYQPQFDAEEHLIGYEALLRWPHPTKGMISPVVFIPIAEETGLILPIGQWVLTEACRFLAHIRRCGHDLRMSVNVSPRQFQQPNFVDLVQQALTDFSLPPQQLILEITEGVVIDDIQGTVTRMQELKSLGVQLSLDDFGTGYSSLAYLKRLPVDELKIDRSFIQDVCTDSNDAALVEAILAVCRHLDVTVVAEGVETLEQLQFLHARGCDSYQGFYFGMPVPSKTVVENLAIQDAPILHQENTLA</sequence>
<reference evidence="11" key="1">
    <citation type="submission" date="2011-06" db="EMBL/GenBank/DDBJ databases">
        <authorList>
            <consortium name="US DOE Joint Genome Institute (JGI-PGF)"/>
            <person name="Lucas S."/>
            <person name="Han J."/>
            <person name="Lapidus A."/>
            <person name="Cheng J.-F."/>
            <person name="Goodwin L."/>
            <person name="Pitluck S."/>
            <person name="Peters L."/>
            <person name="Land M.L."/>
            <person name="Hauser L."/>
            <person name="Vogl K."/>
            <person name="Liu Z."/>
            <person name="Overmann J."/>
            <person name="Frigaard N.-U."/>
            <person name="Bryant D.A."/>
            <person name="Woyke T.J."/>
        </authorList>
    </citation>
    <scope>NUCLEOTIDE SEQUENCE [LARGE SCALE GENOMIC DNA]</scope>
    <source>
        <strain evidence="11">970</strain>
    </source>
</reference>
<evidence type="ECO:0000259" key="6">
    <source>
        <dbReference type="PROSITE" id="PS50112"/>
    </source>
</evidence>
<feature type="domain" description="PAC" evidence="7">
    <location>
        <begin position="274"/>
        <end position="323"/>
    </location>
</feature>
<dbReference type="InterPro" id="IPR035965">
    <property type="entry name" value="PAS-like_dom_sf"/>
</dbReference>
<name>H8YWW0_9GAMM</name>
<dbReference type="NCBIfam" id="TIGR00254">
    <property type="entry name" value="GGDEF"/>
    <property type="match status" value="1"/>
</dbReference>
<dbReference type="SUPFAM" id="SSF141868">
    <property type="entry name" value="EAL domain-like"/>
    <property type="match status" value="1"/>
</dbReference>
<feature type="domain" description="PAS" evidence="6">
    <location>
        <begin position="201"/>
        <end position="272"/>
    </location>
</feature>
<dbReference type="InterPro" id="IPR029787">
    <property type="entry name" value="Nucleotide_cyclase"/>
</dbReference>
<dbReference type="Proteomes" id="UP000002964">
    <property type="component" value="Unassembled WGS sequence"/>
</dbReference>
<dbReference type="EMBL" id="JH603168">
    <property type="protein sequence ID" value="EIC22936.1"/>
    <property type="molecule type" value="Genomic_DNA"/>
</dbReference>
<dbReference type="SMART" id="SM00267">
    <property type="entry name" value="GGDEF"/>
    <property type="match status" value="1"/>
</dbReference>
<dbReference type="OrthoDB" id="8553030at2"/>
<dbReference type="AlphaFoldDB" id="H8YWW0"/>
<comment type="catalytic activity">
    <reaction evidence="4">
        <text>3',3'-c-di-GMP + H2O = 5'-phosphoguanylyl(3'-&gt;5')guanosine + H(+)</text>
        <dbReference type="Rhea" id="RHEA:24902"/>
        <dbReference type="ChEBI" id="CHEBI:15377"/>
        <dbReference type="ChEBI" id="CHEBI:15378"/>
        <dbReference type="ChEBI" id="CHEBI:58754"/>
        <dbReference type="ChEBI" id="CHEBI:58805"/>
        <dbReference type="EC" id="3.1.4.52"/>
    </reaction>
    <physiologicalReaction direction="left-to-right" evidence="4">
        <dbReference type="Rhea" id="RHEA:24903"/>
    </physiologicalReaction>
</comment>
<dbReference type="CDD" id="cd00130">
    <property type="entry name" value="PAS"/>
    <property type="match status" value="2"/>
</dbReference>
<dbReference type="SMART" id="SM00052">
    <property type="entry name" value="EAL"/>
    <property type="match status" value="1"/>
</dbReference>
<accession>H8YWW0</accession>
<evidence type="ECO:0000259" key="7">
    <source>
        <dbReference type="PROSITE" id="PS50113"/>
    </source>
</evidence>
<dbReference type="GO" id="GO:0071732">
    <property type="term" value="P:cellular response to nitric oxide"/>
    <property type="evidence" value="ECO:0007669"/>
    <property type="project" value="UniProtKB-ARBA"/>
</dbReference>
<evidence type="ECO:0000256" key="2">
    <source>
        <dbReference type="ARBA" id="ARBA00012282"/>
    </source>
</evidence>
<dbReference type="Gene3D" id="3.30.70.270">
    <property type="match status" value="1"/>
</dbReference>
<dbReference type="Pfam" id="PF00563">
    <property type="entry name" value="EAL"/>
    <property type="match status" value="1"/>
</dbReference>
<dbReference type="InterPro" id="IPR035919">
    <property type="entry name" value="EAL_sf"/>
</dbReference>
<dbReference type="STRING" id="631362.Thi970DRAFT_00576"/>
<dbReference type="InterPro" id="IPR001610">
    <property type="entry name" value="PAC"/>
</dbReference>
<dbReference type="NCBIfam" id="TIGR00229">
    <property type="entry name" value="sensory_box"/>
    <property type="match status" value="2"/>
</dbReference>
<dbReference type="EC" id="3.1.4.52" evidence="2"/>
<dbReference type="InterPro" id="IPR052155">
    <property type="entry name" value="Biofilm_reg_signaling"/>
</dbReference>
<evidence type="ECO:0000313" key="11">
    <source>
        <dbReference type="Proteomes" id="UP000002964"/>
    </source>
</evidence>
<dbReference type="SUPFAM" id="SSF55785">
    <property type="entry name" value="PYP-like sensor domain (PAS domain)"/>
    <property type="match status" value="2"/>
</dbReference>
<evidence type="ECO:0000256" key="3">
    <source>
        <dbReference type="ARBA" id="ARBA00022636"/>
    </source>
</evidence>
<protein>
    <recommendedName>
        <fullName evidence="2">cyclic-guanylate-specific phosphodiesterase</fullName>
        <ecNumber evidence="2">3.1.4.52</ecNumber>
    </recommendedName>
</protein>
<dbReference type="Pfam" id="PF00990">
    <property type="entry name" value="GGDEF"/>
    <property type="match status" value="1"/>
</dbReference>
<evidence type="ECO:0000259" key="8">
    <source>
        <dbReference type="PROSITE" id="PS50883"/>
    </source>
</evidence>
<evidence type="ECO:0000259" key="9">
    <source>
        <dbReference type="PROSITE" id="PS50887"/>
    </source>
</evidence>
<dbReference type="PROSITE" id="PS50112">
    <property type="entry name" value="PAS"/>
    <property type="match status" value="1"/>
</dbReference>
<dbReference type="Gene3D" id="3.30.450.20">
    <property type="entry name" value="PAS domain"/>
    <property type="match status" value="2"/>
</dbReference>
<keyword evidence="11" id="KW-1185">Reference proteome</keyword>
<dbReference type="InterPro" id="IPR000014">
    <property type="entry name" value="PAS"/>
</dbReference>
<dbReference type="HOGENOM" id="CLU_000445_70_20_6"/>
<dbReference type="CDD" id="cd01948">
    <property type="entry name" value="EAL"/>
    <property type="match status" value="1"/>
</dbReference>
<dbReference type="InterPro" id="IPR043128">
    <property type="entry name" value="Rev_trsase/Diguanyl_cyclase"/>
</dbReference>
<dbReference type="SMART" id="SM00086">
    <property type="entry name" value="PAC"/>
    <property type="match status" value="2"/>
</dbReference>
<dbReference type="Gene3D" id="3.20.20.450">
    <property type="entry name" value="EAL domain"/>
    <property type="match status" value="1"/>
</dbReference>
<dbReference type="SUPFAM" id="SSF55073">
    <property type="entry name" value="Nucleotide cyclase"/>
    <property type="match status" value="1"/>
</dbReference>
<evidence type="ECO:0000313" key="10">
    <source>
        <dbReference type="EMBL" id="EIC22936.1"/>
    </source>
</evidence>
<dbReference type="InterPro" id="IPR013655">
    <property type="entry name" value="PAS_fold_3"/>
</dbReference>
<comment type="cofactor">
    <cofactor evidence="1">
        <name>Mg(2+)</name>
        <dbReference type="ChEBI" id="CHEBI:18420"/>
    </cofactor>
</comment>
<evidence type="ECO:0000256" key="1">
    <source>
        <dbReference type="ARBA" id="ARBA00001946"/>
    </source>
</evidence>
<feature type="coiled-coil region" evidence="5">
    <location>
        <begin position="307"/>
        <end position="334"/>
    </location>
</feature>
<dbReference type="FunFam" id="3.30.70.270:FF:000001">
    <property type="entry name" value="Diguanylate cyclase domain protein"/>
    <property type="match status" value="1"/>
</dbReference>
<keyword evidence="3" id="KW-0973">c-di-GMP</keyword>
<dbReference type="PROSITE" id="PS50113">
    <property type="entry name" value="PAC"/>
    <property type="match status" value="2"/>
</dbReference>
<dbReference type="InterPro" id="IPR000160">
    <property type="entry name" value="GGDEF_dom"/>
</dbReference>
<dbReference type="CDD" id="cd01949">
    <property type="entry name" value="GGDEF"/>
    <property type="match status" value="1"/>
</dbReference>
<feature type="domain" description="PAC" evidence="7">
    <location>
        <begin position="400"/>
        <end position="453"/>
    </location>
</feature>
<dbReference type="InterPro" id="IPR001633">
    <property type="entry name" value="EAL_dom"/>
</dbReference>
<keyword evidence="5" id="KW-0175">Coiled coil</keyword>
<dbReference type="eggNOG" id="COG5001">
    <property type="taxonomic scope" value="Bacteria"/>
</dbReference>
<evidence type="ECO:0000256" key="5">
    <source>
        <dbReference type="SAM" id="Coils"/>
    </source>
</evidence>
<reference evidence="10 11" key="2">
    <citation type="submission" date="2011-11" db="EMBL/GenBank/DDBJ databases">
        <authorList>
            <consortium name="US DOE Joint Genome Institute"/>
            <person name="Lucas S."/>
            <person name="Han J."/>
            <person name="Lapidus A."/>
            <person name="Cheng J.-F."/>
            <person name="Goodwin L."/>
            <person name="Pitluck S."/>
            <person name="Peters L."/>
            <person name="Ovchinnikova G."/>
            <person name="Zhang X."/>
            <person name="Detter J.C."/>
            <person name="Han C."/>
            <person name="Tapia R."/>
            <person name="Land M."/>
            <person name="Hauser L."/>
            <person name="Kyrpides N."/>
            <person name="Ivanova N."/>
            <person name="Pagani I."/>
            <person name="Vogl K."/>
            <person name="Liu Z."/>
            <person name="Overmann J."/>
            <person name="Frigaard N.-U."/>
            <person name="Bryant D."/>
            <person name="Woyke T."/>
        </authorList>
    </citation>
    <scope>NUCLEOTIDE SEQUENCE [LARGE SCALE GENOMIC DNA]</scope>
    <source>
        <strain evidence="10 11">970</strain>
    </source>
</reference>
<gene>
    <name evidence="10" type="ORF">Thi970DRAFT_00576</name>
</gene>
<dbReference type="PANTHER" id="PTHR44757">
    <property type="entry name" value="DIGUANYLATE CYCLASE DGCP"/>
    <property type="match status" value="1"/>
</dbReference>
<dbReference type="PROSITE" id="PS50883">
    <property type="entry name" value="EAL"/>
    <property type="match status" value="1"/>
</dbReference>
<feature type="domain" description="EAL" evidence="8">
    <location>
        <begin position="632"/>
        <end position="884"/>
    </location>
</feature>
<dbReference type="PANTHER" id="PTHR44757:SF2">
    <property type="entry name" value="BIOFILM ARCHITECTURE MAINTENANCE PROTEIN MBAA"/>
    <property type="match status" value="1"/>
</dbReference>
<dbReference type="Pfam" id="PF08447">
    <property type="entry name" value="PAS_3"/>
    <property type="match status" value="1"/>
</dbReference>
<dbReference type="RefSeq" id="WP_009147021.1">
    <property type="nucleotide sequence ID" value="NZ_CP121471.1"/>
</dbReference>